<organism evidence="1 2">
    <name type="scientific">Nostoc minutum NIES-26</name>
    <dbReference type="NCBI Taxonomy" id="1844469"/>
    <lineage>
        <taxon>Bacteria</taxon>
        <taxon>Bacillati</taxon>
        <taxon>Cyanobacteriota</taxon>
        <taxon>Cyanophyceae</taxon>
        <taxon>Nostocales</taxon>
        <taxon>Nostocaceae</taxon>
        <taxon>Nostoc</taxon>
    </lineage>
</organism>
<comment type="caution">
    <text evidence="1">The sequence shown here is derived from an EMBL/GenBank/DDBJ whole genome shotgun (WGS) entry which is preliminary data.</text>
</comment>
<sequence>MRSPIYQITKLKQTAVLRKLGVSKLICELRQLTIFSQEQLTTVLGVADSTSDRRENGHIQPSPLALKQIKTVSEDLGNSPELKLHKRSQHLLTKYFLEAE</sequence>
<proteinExistence type="predicted"/>
<keyword evidence="2" id="KW-1185">Reference proteome</keyword>
<evidence type="ECO:0000313" key="2">
    <source>
        <dbReference type="Proteomes" id="UP000252107"/>
    </source>
</evidence>
<dbReference type="AlphaFoldDB" id="A0A367Q2R4"/>
<gene>
    <name evidence="1" type="ORF">A6770_07015</name>
</gene>
<reference evidence="1" key="1">
    <citation type="submission" date="2016-04" db="EMBL/GenBank/DDBJ databases">
        <authorList>
            <person name="Tabuchi Yagui T.R."/>
        </authorList>
    </citation>
    <scope>NUCLEOTIDE SEQUENCE [LARGE SCALE GENOMIC DNA]</scope>
    <source>
        <strain evidence="1">NIES-26</strain>
    </source>
</reference>
<evidence type="ECO:0000313" key="1">
    <source>
        <dbReference type="EMBL" id="RCJ18315.1"/>
    </source>
</evidence>
<dbReference type="Proteomes" id="UP000252107">
    <property type="component" value="Unassembled WGS sequence"/>
</dbReference>
<protein>
    <submittedName>
        <fullName evidence="1">Uncharacterized protein</fullName>
    </submittedName>
</protein>
<dbReference type="EMBL" id="LXQD01000350">
    <property type="protein sequence ID" value="RCJ18315.1"/>
    <property type="molecule type" value="Genomic_DNA"/>
</dbReference>
<name>A0A367Q2R4_9NOSO</name>
<accession>A0A367Q2R4</accession>